<sequence>MKSLTVPGPSSGKKPKTVCISRKASSCGASENSENKIMPPIYTDSCLAFQIEGQDIKGRIIRLDKSLNEVLGKHNYPEAVSRDLGQAMTISALLGSMMKFDGILTLQLKSDGAVKSLVSDYATDGKGTGVVRGYCGLNEAPDGLPTLGNGQMMITMDQGQYMERYQGIVALKNNSLKASAEEYFHTSEQLPTHLMIDCARDAAGKWCGAAIMIQHLARNTQAEAARVHESDDAEDQWNTASILLGSVKSEELLDTTLSLQDLLLRLFHESGVRVFTNTELTTGCRCSDKKLRTVLASFKTEELHDIAEEGVITMTCEFCKTDHKFELKKLIN</sequence>
<evidence type="ECO:0000256" key="3">
    <source>
        <dbReference type="ARBA" id="ARBA00023157"/>
    </source>
</evidence>
<evidence type="ECO:0000256" key="2">
    <source>
        <dbReference type="ARBA" id="ARBA00022833"/>
    </source>
</evidence>
<keyword evidence="4" id="KW-0143">Chaperone</keyword>
<dbReference type="InterPro" id="IPR023212">
    <property type="entry name" value="Hsp33_helix_hairpin_bin_dom_sf"/>
</dbReference>
<keyword evidence="5" id="KW-0676">Redox-active center</keyword>
<dbReference type="SUPFAM" id="SSF64397">
    <property type="entry name" value="Hsp33 domain"/>
    <property type="match status" value="1"/>
</dbReference>
<dbReference type="FunCoup" id="A0A2G4YUF2">
    <property type="interactions" value="283"/>
</dbReference>
<dbReference type="AlphaFoldDB" id="A0A2G4YUF2"/>
<dbReference type="Gene3D" id="3.55.30.10">
    <property type="entry name" value="Hsp33 domain"/>
    <property type="match status" value="1"/>
</dbReference>
<dbReference type="Pfam" id="PF01430">
    <property type="entry name" value="HSP33"/>
    <property type="match status" value="1"/>
</dbReference>
<evidence type="ECO:0000313" key="7">
    <source>
        <dbReference type="Proteomes" id="UP000229730"/>
    </source>
</evidence>
<dbReference type="GO" id="GO:0042026">
    <property type="term" value="P:protein refolding"/>
    <property type="evidence" value="ECO:0007669"/>
    <property type="project" value="TreeGrafter"/>
</dbReference>
<name>A0A2G4YUF2_9PROT</name>
<dbReference type="GO" id="GO:0051082">
    <property type="term" value="F:unfolded protein binding"/>
    <property type="evidence" value="ECO:0007669"/>
    <property type="project" value="InterPro"/>
</dbReference>
<keyword evidence="3" id="KW-1015">Disulfide bond</keyword>
<dbReference type="PANTHER" id="PTHR30111">
    <property type="entry name" value="33 KDA CHAPERONIN"/>
    <property type="match status" value="1"/>
</dbReference>
<dbReference type="Gene3D" id="3.90.1280.10">
    <property type="entry name" value="HSP33 redox switch-like"/>
    <property type="match status" value="1"/>
</dbReference>
<dbReference type="OrthoDB" id="9793753at2"/>
<dbReference type="PANTHER" id="PTHR30111:SF1">
    <property type="entry name" value="33 KDA CHAPERONIN"/>
    <property type="match status" value="1"/>
</dbReference>
<dbReference type="GO" id="GO:0005737">
    <property type="term" value="C:cytoplasm"/>
    <property type="evidence" value="ECO:0007669"/>
    <property type="project" value="InterPro"/>
</dbReference>
<dbReference type="InterPro" id="IPR016154">
    <property type="entry name" value="Heat_shock_Hsp33_C"/>
</dbReference>
<dbReference type="PIRSF" id="PIRSF005261">
    <property type="entry name" value="Heat_shock_Hsp33"/>
    <property type="match status" value="1"/>
</dbReference>
<dbReference type="InParanoid" id="A0A2G4YUF2"/>
<dbReference type="Gene3D" id="1.10.287.480">
    <property type="entry name" value="helix hairpin bin"/>
    <property type="match status" value="1"/>
</dbReference>
<evidence type="ECO:0000256" key="5">
    <source>
        <dbReference type="ARBA" id="ARBA00023284"/>
    </source>
</evidence>
<evidence type="ECO:0000313" key="6">
    <source>
        <dbReference type="EMBL" id="PHZ85955.1"/>
    </source>
</evidence>
<dbReference type="InterPro" id="IPR000397">
    <property type="entry name" value="Heat_shock_Hsp33"/>
</dbReference>
<comment type="caution">
    <text evidence="6">The sequence shown here is derived from an EMBL/GenBank/DDBJ whole genome shotgun (WGS) entry which is preliminary data.</text>
</comment>
<dbReference type="EMBL" id="PDEM01000009">
    <property type="protein sequence ID" value="PHZ85955.1"/>
    <property type="molecule type" value="Genomic_DNA"/>
</dbReference>
<reference evidence="6 7" key="1">
    <citation type="submission" date="2017-10" db="EMBL/GenBank/DDBJ databases">
        <title>Frigbacter circumglobatus gen. nov. sp. nov., isolated from sediment cultured in situ.</title>
        <authorList>
            <person name="Zhao Z."/>
        </authorList>
    </citation>
    <scope>NUCLEOTIDE SEQUENCE [LARGE SCALE GENOMIC DNA]</scope>
    <source>
        <strain evidence="6 7">ZYL</strain>
    </source>
</reference>
<proteinExistence type="predicted"/>
<dbReference type="SUPFAM" id="SSF118352">
    <property type="entry name" value="HSP33 redox switch-like"/>
    <property type="match status" value="1"/>
</dbReference>
<organism evidence="6 7">
    <name type="scientific">Paremcibacter congregatus</name>
    <dbReference type="NCBI Taxonomy" id="2043170"/>
    <lineage>
        <taxon>Bacteria</taxon>
        <taxon>Pseudomonadati</taxon>
        <taxon>Pseudomonadota</taxon>
        <taxon>Alphaproteobacteria</taxon>
        <taxon>Emcibacterales</taxon>
        <taxon>Emcibacteraceae</taxon>
        <taxon>Paremcibacter</taxon>
    </lineage>
</organism>
<keyword evidence="2" id="KW-0862">Zinc</keyword>
<accession>A0A2G4YUF2</accession>
<evidence type="ECO:0000256" key="4">
    <source>
        <dbReference type="ARBA" id="ARBA00023186"/>
    </source>
</evidence>
<dbReference type="GO" id="GO:0044183">
    <property type="term" value="F:protein folding chaperone"/>
    <property type="evidence" value="ECO:0007669"/>
    <property type="project" value="TreeGrafter"/>
</dbReference>
<keyword evidence="7" id="KW-1185">Reference proteome</keyword>
<gene>
    <name evidence="6" type="ORF">CRD36_04585</name>
</gene>
<keyword evidence="1" id="KW-0963">Cytoplasm</keyword>
<protein>
    <submittedName>
        <fullName evidence="6">Molecular chaperone Hsp33</fullName>
    </submittedName>
</protein>
<dbReference type="InterPro" id="IPR016153">
    <property type="entry name" value="Heat_shock_Hsp33_N"/>
</dbReference>
<dbReference type="CDD" id="cd00498">
    <property type="entry name" value="Hsp33"/>
    <property type="match status" value="1"/>
</dbReference>
<evidence type="ECO:0000256" key="1">
    <source>
        <dbReference type="ARBA" id="ARBA00022490"/>
    </source>
</evidence>
<dbReference type="Proteomes" id="UP000229730">
    <property type="component" value="Unassembled WGS sequence"/>
</dbReference>